<dbReference type="PANTHER" id="PTHR48099">
    <property type="entry name" value="C-1-TETRAHYDROFOLATE SYNTHASE, CYTOPLASMIC-RELATED"/>
    <property type="match status" value="1"/>
</dbReference>
<keyword evidence="7" id="KW-0378">Hydrolase</keyword>
<evidence type="ECO:0000313" key="15">
    <source>
        <dbReference type="EMBL" id="THD27260.1"/>
    </source>
</evidence>
<dbReference type="PANTHER" id="PTHR48099:SF5">
    <property type="entry name" value="C-1-TETRAHYDROFOLATE SYNTHASE, CYTOPLASMIC"/>
    <property type="match status" value="1"/>
</dbReference>
<evidence type="ECO:0000256" key="12">
    <source>
        <dbReference type="ARBA" id="ARBA00049033"/>
    </source>
</evidence>
<keyword evidence="8" id="KW-0521">NADP</keyword>
<keyword evidence="10" id="KW-0511">Multifunctional enzyme</keyword>
<comment type="catalytic activity">
    <reaction evidence="11">
        <text>(6R)-5,10-methenyltetrahydrofolate + H2O = (6R)-10-formyltetrahydrofolate + H(+)</text>
        <dbReference type="Rhea" id="RHEA:23700"/>
        <dbReference type="ChEBI" id="CHEBI:15377"/>
        <dbReference type="ChEBI" id="CHEBI:15378"/>
        <dbReference type="ChEBI" id="CHEBI:57455"/>
        <dbReference type="ChEBI" id="CHEBI:195366"/>
        <dbReference type="EC" id="3.5.4.9"/>
    </reaction>
</comment>
<gene>
    <name evidence="15" type="ORF">D915_001889</name>
</gene>
<dbReference type="GO" id="GO:0035999">
    <property type="term" value="P:tetrahydrofolate interconversion"/>
    <property type="evidence" value="ECO:0007669"/>
    <property type="project" value="TreeGrafter"/>
</dbReference>
<feature type="domain" description="Tetrahydrofolate dehydrogenase/cyclohydrolase catalytic" evidence="13">
    <location>
        <begin position="28"/>
        <end position="138"/>
    </location>
</feature>
<evidence type="ECO:0000256" key="4">
    <source>
        <dbReference type="ARBA" id="ARBA00012859"/>
    </source>
</evidence>
<accession>A0A4E0S3D7</accession>
<dbReference type="EMBL" id="JXXN02000479">
    <property type="protein sequence ID" value="THD27260.1"/>
    <property type="molecule type" value="Genomic_DNA"/>
</dbReference>
<dbReference type="Gene3D" id="3.40.50.720">
    <property type="entry name" value="NAD(P)-binding Rossmann-like Domain"/>
    <property type="match status" value="1"/>
</dbReference>
<dbReference type="EC" id="3.5.4.9" evidence="3"/>
<evidence type="ECO:0000259" key="13">
    <source>
        <dbReference type="Pfam" id="PF00763"/>
    </source>
</evidence>
<dbReference type="SUPFAM" id="SSF53223">
    <property type="entry name" value="Aminoacid dehydrogenase-like, N-terminal domain"/>
    <property type="match status" value="1"/>
</dbReference>
<feature type="domain" description="Tetrahydrofolate dehydrogenase/cyclohydrolase NAD(P)-binding" evidence="14">
    <location>
        <begin position="170"/>
        <end position="317"/>
    </location>
</feature>
<dbReference type="Pfam" id="PF00763">
    <property type="entry name" value="THF_DHG_CYH"/>
    <property type="match status" value="1"/>
</dbReference>
<evidence type="ECO:0000256" key="11">
    <source>
        <dbReference type="ARBA" id="ARBA00036357"/>
    </source>
</evidence>
<dbReference type="FunFam" id="3.40.50.720:FF:000006">
    <property type="entry name" value="Bifunctional protein FolD"/>
    <property type="match status" value="1"/>
</dbReference>
<dbReference type="EC" id="1.5.1.5" evidence="4"/>
<comment type="pathway">
    <text evidence="1">One-carbon metabolism; tetrahydrofolate interconversion.</text>
</comment>
<evidence type="ECO:0000313" key="16">
    <source>
        <dbReference type="Proteomes" id="UP000230066"/>
    </source>
</evidence>
<dbReference type="GO" id="GO:0004488">
    <property type="term" value="F:methylenetetrahydrofolate dehydrogenase (NADP+) activity"/>
    <property type="evidence" value="ECO:0007669"/>
    <property type="project" value="UniProtKB-EC"/>
</dbReference>
<evidence type="ECO:0000256" key="8">
    <source>
        <dbReference type="ARBA" id="ARBA00022857"/>
    </source>
</evidence>
<keyword evidence="6" id="KW-0554">One-carbon metabolism</keyword>
<evidence type="ECO:0000256" key="9">
    <source>
        <dbReference type="ARBA" id="ARBA00023002"/>
    </source>
</evidence>
<keyword evidence="16" id="KW-1185">Reference proteome</keyword>
<proteinExistence type="inferred from homology"/>
<evidence type="ECO:0000259" key="14">
    <source>
        <dbReference type="Pfam" id="PF02882"/>
    </source>
</evidence>
<dbReference type="HAMAP" id="MF_01576">
    <property type="entry name" value="THF_DHG_CYH"/>
    <property type="match status" value="1"/>
</dbReference>
<dbReference type="SUPFAM" id="SSF51735">
    <property type="entry name" value="NAD(P)-binding Rossmann-fold domains"/>
    <property type="match status" value="1"/>
</dbReference>
<evidence type="ECO:0000256" key="10">
    <source>
        <dbReference type="ARBA" id="ARBA00023268"/>
    </source>
</evidence>
<comment type="subunit">
    <text evidence="2">Homodimer.</text>
</comment>
<sequence length="348" mass="38170">MLPGRANRLCGKILSTCRLQLPAIFFQKDICQRIKQEAKILCSEWRVYPKLTVIEVGSRKDSALYVQQKHKFALDCGVELFHIKLPSNCSQDALLELIDRCNHDITVHGLMIQLPLDSDENINVWKPLYAIAPEKDVDGLGFRNTALLSRENVLCHHNNDDAVHYRMHIPCTAAACFALIHTTSFQLRGSHCVVLGRGRLVGAPIADLLSGPGCATVTQCHIHTRNLQEEVARADLLVCGVGYPGLVRGEWIKPGALVLDCGYSIIPDPQSPSKSRCAGDVDFESAVTRAGWITPVPGGVGPLAIAMLFRNTLNSARWTVGLDSVLCDCTMASWAEQVGCHDQPARCP</sequence>
<name>A0A4E0S3D7_FASHE</name>
<dbReference type="GO" id="GO:0004329">
    <property type="term" value="F:formate-tetrahydrofolate ligase activity"/>
    <property type="evidence" value="ECO:0007669"/>
    <property type="project" value="UniProtKB-EC"/>
</dbReference>
<evidence type="ECO:0000256" key="5">
    <source>
        <dbReference type="ARBA" id="ARBA00017592"/>
    </source>
</evidence>
<dbReference type="InterPro" id="IPR046346">
    <property type="entry name" value="Aminoacid_DH-like_N_sf"/>
</dbReference>
<dbReference type="InterPro" id="IPR020630">
    <property type="entry name" value="THF_DH/CycHdrlase_cat_dom"/>
</dbReference>
<dbReference type="PRINTS" id="PR00085">
    <property type="entry name" value="THFDHDRGNASE"/>
</dbReference>
<evidence type="ECO:0000256" key="7">
    <source>
        <dbReference type="ARBA" id="ARBA00022801"/>
    </source>
</evidence>
<evidence type="ECO:0000256" key="6">
    <source>
        <dbReference type="ARBA" id="ARBA00022563"/>
    </source>
</evidence>
<dbReference type="CDD" id="cd01080">
    <property type="entry name" value="NAD_bind_m-THF_DH_Cyclohyd"/>
    <property type="match status" value="1"/>
</dbReference>
<evidence type="ECO:0000256" key="3">
    <source>
        <dbReference type="ARBA" id="ARBA00012776"/>
    </source>
</evidence>
<dbReference type="Gene3D" id="3.40.50.10860">
    <property type="entry name" value="Leucine Dehydrogenase, chain A, domain 1"/>
    <property type="match status" value="1"/>
</dbReference>
<dbReference type="Pfam" id="PF02882">
    <property type="entry name" value="THF_DHG_CYH_C"/>
    <property type="match status" value="1"/>
</dbReference>
<comment type="caution">
    <text evidence="15">The sequence shown here is derived from an EMBL/GenBank/DDBJ whole genome shotgun (WGS) entry which is preliminary data.</text>
</comment>
<evidence type="ECO:0000256" key="2">
    <source>
        <dbReference type="ARBA" id="ARBA00011738"/>
    </source>
</evidence>
<dbReference type="GO" id="GO:0004477">
    <property type="term" value="F:methenyltetrahydrofolate cyclohydrolase activity"/>
    <property type="evidence" value="ECO:0007669"/>
    <property type="project" value="UniProtKB-EC"/>
</dbReference>
<dbReference type="Proteomes" id="UP000230066">
    <property type="component" value="Unassembled WGS sequence"/>
</dbReference>
<reference evidence="15" key="1">
    <citation type="submission" date="2019-03" db="EMBL/GenBank/DDBJ databases">
        <title>Improved annotation for the trematode Fasciola hepatica.</title>
        <authorList>
            <person name="Choi Y.-J."/>
            <person name="Martin J."/>
            <person name="Mitreva M."/>
        </authorList>
    </citation>
    <scope>NUCLEOTIDE SEQUENCE [LARGE SCALE GENOMIC DNA]</scope>
</reference>
<dbReference type="InterPro" id="IPR000672">
    <property type="entry name" value="THF_DH/CycHdrlase"/>
</dbReference>
<protein>
    <recommendedName>
        <fullName evidence="5">C-1-tetrahydrofolate synthase, cytoplasmic</fullName>
        <ecNumber evidence="4">1.5.1.5</ecNumber>
        <ecNumber evidence="3">3.5.4.9</ecNumber>
    </recommendedName>
</protein>
<dbReference type="FunFam" id="3.40.50.10860:FF:000005">
    <property type="entry name" value="C-1-tetrahydrofolate synthase, cytoplasmic, putative"/>
    <property type="match status" value="1"/>
</dbReference>
<evidence type="ECO:0000256" key="1">
    <source>
        <dbReference type="ARBA" id="ARBA00004777"/>
    </source>
</evidence>
<dbReference type="GO" id="GO:0005829">
    <property type="term" value="C:cytosol"/>
    <property type="evidence" value="ECO:0007669"/>
    <property type="project" value="TreeGrafter"/>
</dbReference>
<dbReference type="AlphaFoldDB" id="A0A4E0S3D7"/>
<comment type="catalytic activity">
    <reaction evidence="12">
        <text>(6S)-5,6,7,8-tetrahydrofolate + formate + ATP = (6R)-10-formyltetrahydrofolate + ADP + phosphate</text>
        <dbReference type="Rhea" id="RHEA:20221"/>
        <dbReference type="ChEBI" id="CHEBI:15740"/>
        <dbReference type="ChEBI" id="CHEBI:30616"/>
        <dbReference type="ChEBI" id="CHEBI:43474"/>
        <dbReference type="ChEBI" id="CHEBI:57453"/>
        <dbReference type="ChEBI" id="CHEBI:195366"/>
        <dbReference type="ChEBI" id="CHEBI:456216"/>
        <dbReference type="EC" id="6.3.4.3"/>
    </reaction>
</comment>
<keyword evidence="9" id="KW-0560">Oxidoreductase</keyword>
<organism evidence="15 16">
    <name type="scientific">Fasciola hepatica</name>
    <name type="common">Liver fluke</name>
    <dbReference type="NCBI Taxonomy" id="6192"/>
    <lineage>
        <taxon>Eukaryota</taxon>
        <taxon>Metazoa</taxon>
        <taxon>Spiralia</taxon>
        <taxon>Lophotrochozoa</taxon>
        <taxon>Platyhelminthes</taxon>
        <taxon>Trematoda</taxon>
        <taxon>Digenea</taxon>
        <taxon>Plagiorchiida</taxon>
        <taxon>Echinostomata</taxon>
        <taxon>Echinostomatoidea</taxon>
        <taxon>Fasciolidae</taxon>
        <taxon>Fasciola</taxon>
    </lineage>
</organism>
<dbReference type="InterPro" id="IPR020631">
    <property type="entry name" value="THF_DH/CycHdrlase_NAD-bd_dom"/>
</dbReference>
<dbReference type="InterPro" id="IPR036291">
    <property type="entry name" value="NAD(P)-bd_dom_sf"/>
</dbReference>